<organism evidence="1">
    <name type="scientific">marine sediment metagenome</name>
    <dbReference type="NCBI Taxonomy" id="412755"/>
    <lineage>
        <taxon>unclassified sequences</taxon>
        <taxon>metagenomes</taxon>
        <taxon>ecological metagenomes</taxon>
    </lineage>
</organism>
<reference evidence="1" key="1">
    <citation type="journal article" date="2015" name="Nature">
        <title>Complex archaea that bridge the gap between prokaryotes and eukaryotes.</title>
        <authorList>
            <person name="Spang A."/>
            <person name="Saw J.H."/>
            <person name="Jorgensen S.L."/>
            <person name="Zaremba-Niedzwiedzka K."/>
            <person name="Martijn J."/>
            <person name="Lind A.E."/>
            <person name="van Eijk R."/>
            <person name="Schleper C."/>
            <person name="Guy L."/>
            <person name="Ettema T.J."/>
        </authorList>
    </citation>
    <scope>NUCLEOTIDE SEQUENCE</scope>
</reference>
<sequence>MPTMIEAIAGEYKNLVILLVSCPNHGVRIVVRPMYWTTRLGEDVMITLAEAPAGYGLAVVSGGTA</sequence>
<protein>
    <submittedName>
        <fullName evidence="1">Uncharacterized protein</fullName>
    </submittedName>
</protein>
<gene>
    <name evidence="1" type="ORF">LCGC14_0748610</name>
</gene>
<evidence type="ECO:0000313" key="1">
    <source>
        <dbReference type="EMBL" id="KKN38900.1"/>
    </source>
</evidence>
<dbReference type="AlphaFoldDB" id="A0A0F9Q4L1"/>
<proteinExistence type="predicted"/>
<name>A0A0F9Q4L1_9ZZZZ</name>
<accession>A0A0F9Q4L1</accession>
<dbReference type="EMBL" id="LAZR01001795">
    <property type="protein sequence ID" value="KKN38900.1"/>
    <property type="molecule type" value="Genomic_DNA"/>
</dbReference>
<comment type="caution">
    <text evidence="1">The sequence shown here is derived from an EMBL/GenBank/DDBJ whole genome shotgun (WGS) entry which is preliminary data.</text>
</comment>